<dbReference type="STRING" id="235985.SAMN05414137_103377"/>
<evidence type="ECO:0000313" key="2">
    <source>
        <dbReference type="EMBL" id="SEK76021.1"/>
    </source>
</evidence>
<name>A0A1H7JN63_STRJI</name>
<keyword evidence="3" id="KW-1185">Reference proteome</keyword>
<organism evidence="2 3">
    <name type="scientific">Streptacidiphilus jiangxiensis</name>
    <dbReference type="NCBI Taxonomy" id="235985"/>
    <lineage>
        <taxon>Bacteria</taxon>
        <taxon>Bacillati</taxon>
        <taxon>Actinomycetota</taxon>
        <taxon>Actinomycetes</taxon>
        <taxon>Kitasatosporales</taxon>
        <taxon>Streptomycetaceae</taxon>
        <taxon>Streptacidiphilus</taxon>
    </lineage>
</organism>
<dbReference type="EMBL" id="FOAZ01000003">
    <property type="protein sequence ID" value="SEK76021.1"/>
    <property type="molecule type" value="Genomic_DNA"/>
</dbReference>
<accession>A0A1H7JN63</accession>
<dbReference type="RefSeq" id="WP_236656484.1">
    <property type="nucleotide sequence ID" value="NZ_BBPN01000034.1"/>
</dbReference>
<dbReference type="PANTHER" id="PTHR43162:SF1">
    <property type="entry name" value="PRESTALK A DIFFERENTIATION PROTEIN A"/>
    <property type="match status" value="1"/>
</dbReference>
<dbReference type="eggNOG" id="COG0702">
    <property type="taxonomic scope" value="Bacteria"/>
</dbReference>
<dbReference type="Gene3D" id="3.90.25.10">
    <property type="entry name" value="UDP-galactose 4-epimerase, domain 1"/>
    <property type="match status" value="1"/>
</dbReference>
<dbReference type="Proteomes" id="UP000183015">
    <property type="component" value="Unassembled WGS sequence"/>
</dbReference>
<reference evidence="3" key="1">
    <citation type="submission" date="2016-10" db="EMBL/GenBank/DDBJ databases">
        <authorList>
            <person name="Varghese N."/>
        </authorList>
    </citation>
    <scope>NUCLEOTIDE SEQUENCE [LARGE SCALE GENOMIC DNA]</scope>
    <source>
        <strain evidence="3">DSM 45096 / BCRC 16803 / CGMCC 4.1857 / CIP 109030 / JCM 12277 / KCTC 19219 / NBRC 100920 / 33214</strain>
    </source>
</reference>
<dbReference type="AlphaFoldDB" id="A0A1H7JN63"/>
<protein>
    <submittedName>
        <fullName evidence="2">Uncharacterized conserved protein YbjT, contains NAD(P)-binding and DUF2867 domains</fullName>
    </submittedName>
</protein>
<gene>
    <name evidence="2" type="ORF">SAMN05414137_103377</name>
</gene>
<proteinExistence type="predicted"/>
<dbReference type="PANTHER" id="PTHR43162">
    <property type="match status" value="1"/>
</dbReference>
<dbReference type="InterPro" id="IPR008030">
    <property type="entry name" value="NmrA-like"/>
</dbReference>
<evidence type="ECO:0000259" key="1">
    <source>
        <dbReference type="Pfam" id="PF05368"/>
    </source>
</evidence>
<dbReference type="Pfam" id="PF05368">
    <property type="entry name" value="NmrA"/>
    <property type="match status" value="1"/>
</dbReference>
<dbReference type="InterPro" id="IPR036291">
    <property type="entry name" value="NAD(P)-bd_dom_sf"/>
</dbReference>
<sequence>MSRILVTGATGGVGRHLTGRLLEGGAQVRAISRDPQRAARVLPPDVEVVGADLGDVHALEQALDQVDAAYVMLDENAGAAFAKAAQAAPGLRHLVVLSATAAQYPEVDNPMFRKHVRGEAHLAAAGVPTTLLRPCAFATLALLWAPAVRGDGTIRVPHPELTVPLIDPRDIAEVAAVALLGGPETWARRALTLTGPESLDMADRVRVLGEVLGRPLRLEHQPEEEWIRQASAHTPEAWARALVGVERFFAAHPQSVVDTVAQVTGRPARSFRDWVADHAAAFE</sequence>
<evidence type="ECO:0000313" key="3">
    <source>
        <dbReference type="Proteomes" id="UP000183015"/>
    </source>
</evidence>
<dbReference type="InterPro" id="IPR051604">
    <property type="entry name" value="Ergot_Alk_Oxidoreductase"/>
</dbReference>
<feature type="domain" description="NmrA-like" evidence="1">
    <location>
        <begin position="2"/>
        <end position="261"/>
    </location>
</feature>
<dbReference type="SUPFAM" id="SSF51735">
    <property type="entry name" value="NAD(P)-binding Rossmann-fold domains"/>
    <property type="match status" value="1"/>
</dbReference>
<dbReference type="Gene3D" id="3.40.50.720">
    <property type="entry name" value="NAD(P)-binding Rossmann-like Domain"/>
    <property type="match status" value="1"/>
</dbReference>